<proteinExistence type="predicted"/>
<reference evidence="3 4" key="1">
    <citation type="submission" date="2018-10" db="EMBL/GenBank/DDBJ databases">
        <title>Comparative analysis of microorganisms from saline springs in Andes Mountain Range, Colombia.</title>
        <authorList>
            <person name="Rubin E."/>
        </authorList>
    </citation>
    <scope>NUCLEOTIDE SEQUENCE [LARGE SCALE GENOMIC DNA]</scope>
    <source>
        <strain evidence="3 4">USBA 36</strain>
    </source>
</reference>
<evidence type="ECO:0000313" key="3">
    <source>
        <dbReference type="EMBL" id="RKQ72323.1"/>
    </source>
</evidence>
<dbReference type="EMBL" id="RBIG01000001">
    <property type="protein sequence ID" value="RKQ72323.1"/>
    <property type="molecule type" value="Genomic_DNA"/>
</dbReference>
<dbReference type="InterPro" id="IPR000873">
    <property type="entry name" value="AMP-dep_synth/lig_dom"/>
</dbReference>
<dbReference type="SUPFAM" id="SSF56801">
    <property type="entry name" value="Acetyl-CoA synthetase-like"/>
    <property type="match status" value="1"/>
</dbReference>
<dbReference type="Gene3D" id="3.40.50.12780">
    <property type="entry name" value="N-terminal domain of ligase-like"/>
    <property type="match status" value="1"/>
</dbReference>
<dbReference type="GO" id="GO:0016878">
    <property type="term" value="F:acid-thiol ligase activity"/>
    <property type="evidence" value="ECO:0007669"/>
    <property type="project" value="UniProtKB-ARBA"/>
</dbReference>
<evidence type="ECO:0000259" key="1">
    <source>
        <dbReference type="Pfam" id="PF00501"/>
    </source>
</evidence>
<dbReference type="PROSITE" id="PS00455">
    <property type="entry name" value="AMP_BINDING"/>
    <property type="match status" value="1"/>
</dbReference>
<dbReference type="Proteomes" id="UP000277424">
    <property type="component" value="Unassembled WGS sequence"/>
</dbReference>
<dbReference type="OrthoDB" id="7315605at2"/>
<dbReference type="AlphaFoldDB" id="A0A420WMT3"/>
<gene>
    <name evidence="3" type="ORF">BCL74_0087</name>
</gene>
<organism evidence="3 4">
    <name type="scientific">Oceanibaculum indicum</name>
    <dbReference type="NCBI Taxonomy" id="526216"/>
    <lineage>
        <taxon>Bacteria</taxon>
        <taxon>Pseudomonadati</taxon>
        <taxon>Pseudomonadota</taxon>
        <taxon>Alphaproteobacteria</taxon>
        <taxon>Rhodospirillales</taxon>
        <taxon>Oceanibaculaceae</taxon>
        <taxon>Oceanibaculum</taxon>
    </lineage>
</organism>
<dbReference type="Pfam" id="PF13193">
    <property type="entry name" value="AMP-binding_C"/>
    <property type="match status" value="1"/>
</dbReference>
<dbReference type="InterPro" id="IPR042099">
    <property type="entry name" value="ANL_N_sf"/>
</dbReference>
<dbReference type="Pfam" id="PF00501">
    <property type="entry name" value="AMP-binding"/>
    <property type="match status" value="1"/>
</dbReference>
<evidence type="ECO:0000259" key="2">
    <source>
        <dbReference type="Pfam" id="PF13193"/>
    </source>
</evidence>
<dbReference type="PANTHER" id="PTHR43767:SF1">
    <property type="entry name" value="NONRIBOSOMAL PEPTIDE SYNTHASE PES1 (EUROFUNG)-RELATED"/>
    <property type="match status" value="1"/>
</dbReference>
<dbReference type="RefSeq" id="WP_121216689.1">
    <property type="nucleotide sequence ID" value="NZ_RBIG01000001.1"/>
</dbReference>
<comment type="caution">
    <text evidence="3">The sequence shown here is derived from an EMBL/GenBank/DDBJ whole genome shotgun (WGS) entry which is preliminary data.</text>
</comment>
<evidence type="ECO:0000313" key="4">
    <source>
        <dbReference type="Proteomes" id="UP000277424"/>
    </source>
</evidence>
<feature type="domain" description="AMP-dependent synthetase/ligase" evidence="1">
    <location>
        <begin position="41"/>
        <end position="401"/>
    </location>
</feature>
<protein>
    <submittedName>
        <fullName evidence="3">Crotonobetaine/carnitine-CoA ligase</fullName>
    </submittedName>
</protein>
<sequence>MSTSRLPIDHFIDRLSRMTPEERRLAIEADPLPANVGALLDEAAAEVGDKPAWNFFEAGVVTTYSALAAEVNRTANALRAWGVTRGTHIAVMLPNIPLMPTIWLAIAKLGAVMAPVNVRYTAREVRYIANDSDADFLIAHVDYRDLLSPEWDSEEQTLALPPDHIALVGAPDAGPYRRWEEIAAGQSATLVLDYAPGHDDLLNIQYTSGTTGFPKGCMLSHRYWLSAGKVNGLRDGKRFERILASTPFFYLDPQWLLLLAFHQRGTLYVANRQSASRFAGWLAEHRIHFCLFPEVVYKQPPSPHDAEICLRRANIYGVRKEIHADLRQRFNAPAMEAFGMTEVGPTLFVPLEATEMVGSGSCGKPTAFRECRVVDEDGKDVPQGEIGELVVRGKGLMQGYYKKPEANRDSYFGEWFRTGDLFRKDEQGYHYIVGRLKDMVRRAGENISAREVEAVLKNLPEVMDAAVVAVPDDTRGQEVKAYIVRQPDLPEDALPLARIFEHCDRNLAAFKVPRYIEFIDTLPRTPSEKIAKGELIKAKSDLRLGAYDRVADCWR</sequence>
<feature type="domain" description="AMP-binding enzyme C-terminal" evidence="2">
    <location>
        <begin position="451"/>
        <end position="529"/>
    </location>
</feature>
<dbReference type="InterPro" id="IPR025110">
    <property type="entry name" value="AMP-bd_C"/>
</dbReference>
<dbReference type="PANTHER" id="PTHR43767">
    <property type="entry name" value="LONG-CHAIN-FATTY-ACID--COA LIGASE"/>
    <property type="match status" value="1"/>
</dbReference>
<keyword evidence="3" id="KW-0436">Ligase</keyword>
<name>A0A420WMT3_9PROT</name>
<accession>A0A420WMT3</accession>
<dbReference type="InterPro" id="IPR045851">
    <property type="entry name" value="AMP-bd_C_sf"/>
</dbReference>
<dbReference type="InterPro" id="IPR050237">
    <property type="entry name" value="ATP-dep_AMP-bd_enzyme"/>
</dbReference>
<dbReference type="Gene3D" id="3.30.300.30">
    <property type="match status" value="1"/>
</dbReference>
<dbReference type="InterPro" id="IPR020845">
    <property type="entry name" value="AMP-binding_CS"/>
</dbReference>